<accession>A0ABU5R439</accession>
<organism evidence="2 3">
    <name type="scientific">Amycolatopsis heterodermiae</name>
    <dbReference type="NCBI Taxonomy" id="3110235"/>
    <lineage>
        <taxon>Bacteria</taxon>
        <taxon>Bacillati</taxon>
        <taxon>Actinomycetota</taxon>
        <taxon>Actinomycetes</taxon>
        <taxon>Pseudonocardiales</taxon>
        <taxon>Pseudonocardiaceae</taxon>
        <taxon>Amycolatopsis</taxon>
    </lineage>
</organism>
<dbReference type="RefSeq" id="WP_323327768.1">
    <property type="nucleotide sequence ID" value="NZ_JAYFSI010000002.1"/>
</dbReference>
<name>A0ABU5R439_9PSEU</name>
<gene>
    <name evidence="2" type="ORF">VA596_15620</name>
</gene>
<dbReference type="EMBL" id="JAYFSI010000002">
    <property type="protein sequence ID" value="MEA5360975.1"/>
    <property type="molecule type" value="Genomic_DNA"/>
</dbReference>
<evidence type="ECO:0000313" key="3">
    <source>
        <dbReference type="Proteomes" id="UP001304298"/>
    </source>
</evidence>
<evidence type="ECO:0000256" key="1">
    <source>
        <dbReference type="SAM" id="MobiDB-lite"/>
    </source>
</evidence>
<proteinExistence type="predicted"/>
<evidence type="ECO:0000313" key="2">
    <source>
        <dbReference type="EMBL" id="MEA5360975.1"/>
    </source>
</evidence>
<comment type="caution">
    <text evidence="2">The sequence shown here is derived from an EMBL/GenBank/DDBJ whole genome shotgun (WGS) entry which is preliminary data.</text>
</comment>
<protein>
    <submittedName>
        <fullName evidence="2">Uncharacterized protein</fullName>
    </submittedName>
</protein>
<feature type="region of interest" description="Disordered" evidence="1">
    <location>
        <begin position="1"/>
        <end position="25"/>
    </location>
</feature>
<sequence length="25" mass="2648">MLKVVRARPDRTYDGPSGVSSEIGG</sequence>
<reference evidence="2 3" key="1">
    <citation type="submission" date="2023-12" db="EMBL/GenBank/DDBJ databases">
        <title>Amycolatopsis sp. V23-08.</title>
        <authorList>
            <person name="Somphong A."/>
        </authorList>
    </citation>
    <scope>NUCLEOTIDE SEQUENCE [LARGE SCALE GENOMIC DNA]</scope>
    <source>
        <strain evidence="2 3">V23-08</strain>
    </source>
</reference>
<keyword evidence="3" id="KW-1185">Reference proteome</keyword>
<dbReference type="Proteomes" id="UP001304298">
    <property type="component" value="Unassembled WGS sequence"/>
</dbReference>